<dbReference type="PANTHER" id="PTHR14932:SF1">
    <property type="entry name" value="RAB-LIKE PROTEIN 6"/>
    <property type="match status" value="1"/>
</dbReference>
<dbReference type="InterPro" id="IPR027417">
    <property type="entry name" value="P-loop_NTPase"/>
</dbReference>
<protein>
    <submittedName>
        <fullName evidence="2">1885_t:CDS:1</fullName>
    </submittedName>
</protein>
<dbReference type="GO" id="GO:0003924">
    <property type="term" value="F:GTPase activity"/>
    <property type="evidence" value="ECO:0007669"/>
    <property type="project" value="InterPro"/>
</dbReference>
<name>A0A9N9F932_9GLOM</name>
<dbReference type="EMBL" id="CAJVPJ010000369">
    <property type="protein sequence ID" value="CAG8517110.1"/>
    <property type="molecule type" value="Genomic_DNA"/>
</dbReference>
<dbReference type="InterPro" id="IPR001806">
    <property type="entry name" value="Small_GTPase"/>
</dbReference>
<dbReference type="SUPFAM" id="SSF52540">
    <property type="entry name" value="P-loop containing nucleoside triphosphate hydrolases"/>
    <property type="match status" value="1"/>
</dbReference>
<sequence>MGNEQAKAVNNGPLAPHVKPMLGRFGKGVKYNMKIIIRGDIRTGKSTLFHRLQGLPFREGYTATPQIEVANIQWTYNNTDDVIKVEIWDVVDKATNTSTVKSSSVGLKFENDVGVSKQTPPTPSKEPNELALDAENVNVYRNTQGVILMFDITKKWTFEYAVRELIAVPDHMAVLLLGNFADLSAQRTVSTAHVYQVITECNGNRSSNHTSANKIRYVETSMLSGLGLDYIYKYFGVPFLQLQRDILSQQLEEKSKEISNLLNELDADVEIPAPSELPENNSIEDKSFMEGKLEYQQALKSFWEKEFHELGGESNTREDNTLDALSSQLLPSLHIQREKVRTPDPSQLYDFNAGKLEDDFFDDTPETLPIPPRPTAVDSDDAAGGNPMVAGDEDLEGSSGGESEGEGDRSKKEFQSGIWHRRDTIASSTGRGGVVSSGSSDVGDEMLQTREDEELDPSVSASFSTRTGYEEISSGSPAGDNPWAESGQHLHHPRSFLEYGDLSSAAHWQQSNVSDIQPSVMRDSKDIKKKKKSSKLANEDKASRGRVGDSRNREERIHGEIAIGSNEKAKKKKKKVKSGNVKSGNGEGNGSGKKKKRSNDIS</sequence>
<dbReference type="GO" id="GO:0005829">
    <property type="term" value="C:cytosol"/>
    <property type="evidence" value="ECO:0007669"/>
    <property type="project" value="TreeGrafter"/>
</dbReference>
<dbReference type="Proteomes" id="UP000789572">
    <property type="component" value="Unassembled WGS sequence"/>
</dbReference>
<dbReference type="GO" id="GO:0005525">
    <property type="term" value="F:GTP binding"/>
    <property type="evidence" value="ECO:0007669"/>
    <property type="project" value="InterPro"/>
</dbReference>
<feature type="compositionally biased region" description="Basic residues" evidence="1">
    <location>
        <begin position="592"/>
        <end position="602"/>
    </location>
</feature>
<gene>
    <name evidence="2" type="ORF">POCULU_LOCUS3377</name>
</gene>
<feature type="compositionally biased region" description="Basic and acidic residues" evidence="1">
    <location>
        <begin position="406"/>
        <end position="424"/>
    </location>
</feature>
<keyword evidence="3" id="KW-1185">Reference proteome</keyword>
<feature type="region of interest" description="Disordered" evidence="1">
    <location>
        <begin position="510"/>
        <end position="602"/>
    </location>
</feature>
<evidence type="ECO:0000256" key="1">
    <source>
        <dbReference type="SAM" id="MobiDB-lite"/>
    </source>
</evidence>
<dbReference type="PROSITE" id="PS51419">
    <property type="entry name" value="RAB"/>
    <property type="match status" value="1"/>
</dbReference>
<dbReference type="GO" id="GO:0005634">
    <property type="term" value="C:nucleus"/>
    <property type="evidence" value="ECO:0007669"/>
    <property type="project" value="TreeGrafter"/>
</dbReference>
<evidence type="ECO:0000313" key="3">
    <source>
        <dbReference type="Proteomes" id="UP000789572"/>
    </source>
</evidence>
<feature type="compositionally biased region" description="Basic and acidic residues" evidence="1">
    <location>
        <begin position="537"/>
        <end position="559"/>
    </location>
</feature>
<dbReference type="AlphaFoldDB" id="A0A9N9F932"/>
<dbReference type="Gene3D" id="3.40.50.300">
    <property type="entry name" value="P-loop containing nucleotide triphosphate hydrolases"/>
    <property type="match status" value="1"/>
</dbReference>
<reference evidence="2" key="1">
    <citation type="submission" date="2021-06" db="EMBL/GenBank/DDBJ databases">
        <authorList>
            <person name="Kallberg Y."/>
            <person name="Tangrot J."/>
            <person name="Rosling A."/>
        </authorList>
    </citation>
    <scope>NUCLEOTIDE SEQUENCE</scope>
    <source>
        <strain evidence="2">IA702</strain>
    </source>
</reference>
<dbReference type="Pfam" id="PF00071">
    <property type="entry name" value="Ras"/>
    <property type="match status" value="1"/>
</dbReference>
<accession>A0A9N9F932</accession>
<dbReference type="PRINTS" id="PR00449">
    <property type="entry name" value="RASTRNSFRMNG"/>
</dbReference>
<dbReference type="SMART" id="SM00175">
    <property type="entry name" value="RAB"/>
    <property type="match status" value="1"/>
</dbReference>
<dbReference type="InterPro" id="IPR040385">
    <property type="entry name" value="RABL6"/>
</dbReference>
<dbReference type="PANTHER" id="PTHR14932">
    <property type="entry name" value="RAS GTPASE-RELATED"/>
    <property type="match status" value="1"/>
</dbReference>
<comment type="caution">
    <text evidence="2">The sequence shown here is derived from an EMBL/GenBank/DDBJ whole genome shotgun (WGS) entry which is preliminary data.</text>
</comment>
<evidence type="ECO:0000313" key="2">
    <source>
        <dbReference type="EMBL" id="CAG8517110.1"/>
    </source>
</evidence>
<organism evidence="2 3">
    <name type="scientific">Paraglomus occultum</name>
    <dbReference type="NCBI Taxonomy" id="144539"/>
    <lineage>
        <taxon>Eukaryota</taxon>
        <taxon>Fungi</taxon>
        <taxon>Fungi incertae sedis</taxon>
        <taxon>Mucoromycota</taxon>
        <taxon>Glomeromycotina</taxon>
        <taxon>Glomeromycetes</taxon>
        <taxon>Paraglomerales</taxon>
        <taxon>Paraglomeraceae</taxon>
        <taxon>Paraglomus</taxon>
    </lineage>
</organism>
<proteinExistence type="predicted"/>
<feature type="region of interest" description="Disordered" evidence="1">
    <location>
        <begin position="357"/>
        <end position="489"/>
    </location>
</feature>
<dbReference type="OrthoDB" id="207081at2759"/>